<evidence type="ECO:0000256" key="2">
    <source>
        <dbReference type="ARBA" id="ARBA00008335"/>
    </source>
</evidence>
<name>A0A7R9EUI3_9NEOP</name>
<dbReference type="GO" id="GO:0022857">
    <property type="term" value="F:transmembrane transporter activity"/>
    <property type="evidence" value="ECO:0007669"/>
    <property type="project" value="InterPro"/>
</dbReference>
<sequence length="891" mass="100546">MLLHDRTFLRSRCRQLLHRWRAEAQRRRLQDLDTEDLSLWRHLRGMRYRRDLIPELRVAGGLASTPLGPSRGLGGGWCLRPVSRGGRVLHRVTSFIPDLRFVPLRELSRALARLKTSFAPGLDRTQAILFTHWGTGPLHPLRVEDATVQWSQTVWWLGVTLDARCSWDPHLRSAASKARDVMVKQAPLLQPVSPLAYGHKIRLFCSIITHSAPVFSYLPRYRLNHFRAVYHWFLHLILGASPRIPNRVLLTMSGLPSLDSRICGLAERFFSRPLASSNQIVRGIGDYDTPAHQGIPPSQGRTSGSMVVVITYQAELQPPHNRGAAICSMQIFWVLGTILRAFKTLTSPNNLLAPVESTYFDNFMCDFDPHIFKIITRSSFFLNGSAPNNKFTFPPKWPLLTKSHFVSTASSLANSSSTMGFVITAQFSHTNTACTSTEFKKSGVNSSRRLCPCGDRLSFFSSRKLCIAVKYELMYSTLLNQLDQRDPKYSCCVTPPSKVPRSTAKTQFPFRSVVSSQKITTGFPSRWALISAFTASPHLGTYSRRSWLALGRSPEPRTYFPIHDLTAGWSIFSMGMFACRQKIKLFSHIALDAALTSFPLRPITLNTTTLLYQNLLQTLLDTRHHSDARINQMALACRACWGESRRVSDRPCFGKLPLAEKPLGNNITNLACSQRQPLVEGAPLSRTGPTTMFLSWRFLVVLSVVPPILLVLVIVTFLPESPRYLLTRGKVRSTLKSLQTIFAMNTGMHREKYPKSYEFIERERKSVRESIGLLLVGVGHPVMTHNRWPWCGDPHQVPHHVPKGPVLYSQALKLVLPDNITVFLDHLANHMDSAAPVGLVYRVPRDLPSLPQPIFLPDVPEDRIGQRSLRRPLKTVPRHQSFERPLVGGSY</sequence>
<keyword evidence="6 7" id="KW-0472">Membrane</keyword>
<dbReference type="AlphaFoldDB" id="A0A7R9EUI3"/>
<gene>
    <name evidence="8" type="ORF">TBIB3V08_LOCUS4131</name>
</gene>
<dbReference type="PANTHER" id="PTHR23511">
    <property type="entry name" value="SYNAPTIC VESICLE GLYCOPROTEIN 2"/>
    <property type="match status" value="1"/>
</dbReference>
<dbReference type="InterPro" id="IPR005828">
    <property type="entry name" value="MFS_sugar_transport-like"/>
</dbReference>
<proteinExistence type="inferred from homology"/>
<evidence type="ECO:0000256" key="6">
    <source>
        <dbReference type="ARBA" id="ARBA00023136"/>
    </source>
</evidence>
<evidence type="ECO:0000256" key="7">
    <source>
        <dbReference type="SAM" id="Phobius"/>
    </source>
</evidence>
<dbReference type="InterPro" id="IPR036259">
    <property type="entry name" value="MFS_trans_sf"/>
</dbReference>
<evidence type="ECO:0000313" key="8">
    <source>
        <dbReference type="EMBL" id="CAD7441676.1"/>
    </source>
</evidence>
<protein>
    <submittedName>
        <fullName evidence="8">Uncharacterized protein</fullName>
    </submittedName>
</protein>
<organism evidence="8">
    <name type="scientific">Timema bartmani</name>
    <dbReference type="NCBI Taxonomy" id="61472"/>
    <lineage>
        <taxon>Eukaryota</taxon>
        <taxon>Metazoa</taxon>
        <taxon>Ecdysozoa</taxon>
        <taxon>Arthropoda</taxon>
        <taxon>Hexapoda</taxon>
        <taxon>Insecta</taxon>
        <taxon>Pterygota</taxon>
        <taxon>Neoptera</taxon>
        <taxon>Polyneoptera</taxon>
        <taxon>Phasmatodea</taxon>
        <taxon>Timematodea</taxon>
        <taxon>Timematoidea</taxon>
        <taxon>Timematidae</taxon>
        <taxon>Timema</taxon>
    </lineage>
</organism>
<dbReference type="Gene3D" id="1.20.1250.20">
    <property type="entry name" value="MFS general substrate transporter like domains"/>
    <property type="match status" value="2"/>
</dbReference>
<evidence type="ECO:0000256" key="1">
    <source>
        <dbReference type="ARBA" id="ARBA00004141"/>
    </source>
</evidence>
<accession>A0A7R9EUI3</accession>
<dbReference type="EMBL" id="OD565395">
    <property type="protein sequence ID" value="CAD7441676.1"/>
    <property type="molecule type" value="Genomic_DNA"/>
</dbReference>
<comment type="similarity">
    <text evidence="2">Belongs to the major facilitator superfamily.</text>
</comment>
<keyword evidence="5 7" id="KW-1133">Transmembrane helix</keyword>
<dbReference type="PANTHER" id="PTHR23511:SF34">
    <property type="entry name" value="SYNAPTIC VESICLE GLYCOPROTEIN 2"/>
    <property type="match status" value="1"/>
</dbReference>
<keyword evidence="3" id="KW-0813">Transport</keyword>
<comment type="subcellular location">
    <subcellularLocation>
        <location evidence="1">Membrane</location>
        <topology evidence="1">Multi-pass membrane protein</topology>
    </subcellularLocation>
</comment>
<evidence type="ECO:0000256" key="4">
    <source>
        <dbReference type="ARBA" id="ARBA00022692"/>
    </source>
</evidence>
<keyword evidence="4 7" id="KW-0812">Transmembrane</keyword>
<feature type="transmembrane region" description="Helical" evidence="7">
    <location>
        <begin position="694"/>
        <end position="718"/>
    </location>
</feature>
<dbReference type="GO" id="GO:0016020">
    <property type="term" value="C:membrane"/>
    <property type="evidence" value="ECO:0007669"/>
    <property type="project" value="UniProtKB-SubCell"/>
</dbReference>
<reference evidence="8" key="1">
    <citation type="submission" date="2020-11" db="EMBL/GenBank/DDBJ databases">
        <authorList>
            <person name="Tran Van P."/>
        </authorList>
    </citation>
    <scope>NUCLEOTIDE SEQUENCE</scope>
</reference>
<evidence type="ECO:0000256" key="5">
    <source>
        <dbReference type="ARBA" id="ARBA00022989"/>
    </source>
</evidence>
<dbReference type="SUPFAM" id="SSF103473">
    <property type="entry name" value="MFS general substrate transporter"/>
    <property type="match status" value="1"/>
</dbReference>
<dbReference type="Pfam" id="PF00083">
    <property type="entry name" value="Sugar_tr"/>
    <property type="match status" value="1"/>
</dbReference>
<evidence type="ECO:0000256" key="3">
    <source>
        <dbReference type="ARBA" id="ARBA00022448"/>
    </source>
</evidence>